<name>A0AAN6XAP0_9PEZI</name>
<dbReference type="EMBL" id="MU863977">
    <property type="protein sequence ID" value="KAK4196781.1"/>
    <property type="molecule type" value="Genomic_DNA"/>
</dbReference>
<dbReference type="Proteomes" id="UP001303160">
    <property type="component" value="Unassembled WGS sequence"/>
</dbReference>
<reference evidence="2" key="1">
    <citation type="journal article" date="2023" name="Mol. Phylogenet. Evol.">
        <title>Genome-scale phylogeny and comparative genomics of the fungal order Sordariales.</title>
        <authorList>
            <person name="Hensen N."/>
            <person name="Bonometti L."/>
            <person name="Westerberg I."/>
            <person name="Brannstrom I.O."/>
            <person name="Guillou S."/>
            <person name="Cros-Aarteil S."/>
            <person name="Calhoun S."/>
            <person name="Haridas S."/>
            <person name="Kuo A."/>
            <person name="Mondo S."/>
            <person name="Pangilinan J."/>
            <person name="Riley R."/>
            <person name="LaButti K."/>
            <person name="Andreopoulos B."/>
            <person name="Lipzen A."/>
            <person name="Chen C."/>
            <person name="Yan M."/>
            <person name="Daum C."/>
            <person name="Ng V."/>
            <person name="Clum A."/>
            <person name="Steindorff A."/>
            <person name="Ohm R.A."/>
            <person name="Martin F."/>
            <person name="Silar P."/>
            <person name="Natvig D.O."/>
            <person name="Lalanne C."/>
            <person name="Gautier V."/>
            <person name="Ament-Velasquez S.L."/>
            <person name="Kruys A."/>
            <person name="Hutchinson M.I."/>
            <person name="Powell A.J."/>
            <person name="Barry K."/>
            <person name="Miller A.N."/>
            <person name="Grigoriev I.V."/>
            <person name="Debuchy R."/>
            <person name="Gladieux P."/>
            <person name="Hiltunen Thoren M."/>
            <person name="Johannesson H."/>
        </authorList>
    </citation>
    <scope>NUCLEOTIDE SEQUENCE</scope>
    <source>
        <strain evidence="2">CBS 315.58</strain>
    </source>
</reference>
<evidence type="ECO:0000256" key="1">
    <source>
        <dbReference type="SAM" id="MobiDB-lite"/>
    </source>
</evidence>
<reference evidence="2" key="2">
    <citation type="submission" date="2023-05" db="EMBL/GenBank/DDBJ databases">
        <authorList>
            <consortium name="Lawrence Berkeley National Laboratory"/>
            <person name="Steindorff A."/>
            <person name="Hensen N."/>
            <person name="Bonometti L."/>
            <person name="Westerberg I."/>
            <person name="Brannstrom I.O."/>
            <person name="Guillou S."/>
            <person name="Cros-Aarteil S."/>
            <person name="Calhoun S."/>
            <person name="Haridas S."/>
            <person name="Kuo A."/>
            <person name="Mondo S."/>
            <person name="Pangilinan J."/>
            <person name="Riley R."/>
            <person name="Labutti K."/>
            <person name="Andreopoulos B."/>
            <person name="Lipzen A."/>
            <person name="Chen C."/>
            <person name="Yanf M."/>
            <person name="Daum C."/>
            <person name="Ng V."/>
            <person name="Clum A."/>
            <person name="Ohm R."/>
            <person name="Martin F."/>
            <person name="Silar P."/>
            <person name="Natvig D."/>
            <person name="Lalanne C."/>
            <person name="Gautier V."/>
            <person name="Ament-Velasquez S.L."/>
            <person name="Kruys A."/>
            <person name="Hutchinson M.I."/>
            <person name="Powell A.J."/>
            <person name="Barry K."/>
            <person name="Miller A.N."/>
            <person name="Grigoriev I.V."/>
            <person name="Debuchy R."/>
            <person name="Gladieux P."/>
            <person name="Thoren M.H."/>
            <person name="Johannesson H."/>
        </authorList>
    </citation>
    <scope>NUCLEOTIDE SEQUENCE</scope>
    <source>
        <strain evidence="2">CBS 315.58</strain>
    </source>
</reference>
<proteinExistence type="predicted"/>
<protein>
    <submittedName>
        <fullName evidence="2">Uncharacterized protein</fullName>
    </submittedName>
</protein>
<sequence length="366" mass="40925">MEPRCRIFMDAYLASPPSHHHDGGSRSGSSRHSHRDKHSSSSHASRSKHRDRDLRASGAAIAEGEDYSRRLIGTSFLFVVNELNPNYEPQDGFELQGDGMLRDQWLNPMPPERADEYLDESPGLVFRYRQEQHGGVVTPASEYRWHRPSRGQEGRIVRVDEEGIITGHPTIHCQASIFSCNSHLPVIVGSGDASLGHSRIRRQASDVDTVFYWTLLHICRRDDNSTVSSVTTEGRGLPWAVGSNPSWIPSLVPRIYANPNAGVESGGLSGDLSVLIGLMAFHGRVGWASEVFSSQRWHHNRWTGSQHAPAHVPRTQEDSPRGFFVQVCLDNLVWGLEDCEENNISAQECSQCISGLEWHSILVREH</sequence>
<dbReference type="AlphaFoldDB" id="A0AAN6XAP0"/>
<comment type="caution">
    <text evidence="2">The sequence shown here is derived from an EMBL/GenBank/DDBJ whole genome shotgun (WGS) entry which is preliminary data.</text>
</comment>
<evidence type="ECO:0000313" key="3">
    <source>
        <dbReference type="Proteomes" id="UP001303160"/>
    </source>
</evidence>
<feature type="region of interest" description="Disordered" evidence="1">
    <location>
        <begin position="13"/>
        <end position="55"/>
    </location>
</feature>
<evidence type="ECO:0000313" key="2">
    <source>
        <dbReference type="EMBL" id="KAK4196781.1"/>
    </source>
</evidence>
<keyword evidence="3" id="KW-1185">Reference proteome</keyword>
<gene>
    <name evidence="2" type="ORF">QBC40DRAFT_351542</name>
</gene>
<accession>A0AAN6XAP0</accession>
<organism evidence="2 3">
    <name type="scientific">Triangularia verruculosa</name>
    <dbReference type="NCBI Taxonomy" id="2587418"/>
    <lineage>
        <taxon>Eukaryota</taxon>
        <taxon>Fungi</taxon>
        <taxon>Dikarya</taxon>
        <taxon>Ascomycota</taxon>
        <taxon>Pezizomycotina</taxon>
        <taxon>Sordariomycetes</taxon>
        <taxon>Sordariomycetidae</taxon>
        <taxon>Sordariales</taxon>
        <taxon>Podosporaceae</taxon>
        <taxon>Triangularia</taxon>
    </lineage>
</organism>